<dbReference type="InterPro" id="IPR011944">
    <property type="entry name" value="Steroid_delta5-4_isomerase"/>
</dbReference>
<dbReference type="CDD" id="cd00531">
    <property type="entry name" value="NTF2_like"/>
    <property type="match status" value="1"/>
</dbReference>
<dbReference type="Pfam" id="PF08332">
    <property type="entry name" value="CaMKII_AD"/>
    <property type="match status" value="1"/>
</dbReference>
<keyword evidence="4" id="KW-1185">Reference proteome</keyword>
<dbReference type="InterPro" id="IPR032710">
    <property type="entry name" value="NTF2-like_dom_sf"/>
</dbReference>
<evidence type="ECO:0000313" key="4">
    <source>
        <dbReference type="Proteomes" id="UP001326110"/>
    </source>
</evidence>
<dbReference type="Proteomes" id="UP001326110">
    <property type="component" value="Chromosome"/>
</dbReference>
<keyword evidence="1" id="KW-0732">Signal</keyword>
<dbReference type="NCBIfam" id="TIGR02246">
    <property type="entry name" value="SgcJ/EcaC family oxidoreductase"/>
    <property type="match status" value="1"/>
</dbReference>
<dbReference type="Gene3D" id="3.10.450.50">
    <property type="match status" value="1"/>
</dbReference>
<feature type="chain" id="PRO_5045741675" evidence="1">
    <location>
        <begin position="20"/>
        <end position="165"/>
    </location>
</feature>
<organism evidence="3 4">
    <name type="scientific">Duganella zoogloeoides</name>
    <dbReference type="NCBI Taxonomy" id="75659"/>
    <lineage>
        <taxon>Bacteria</taxon>
        <taxon>Pseudomonadati</taxon>
        <taxon>Pseudomonadota</taxon>
        <taxon>Betaproteobacteria</taxon>
        <taxon>Burkholderiales</taxon>
        <taxon>Oxalobacteraceae</taxon>
        <taxon>Telluria group</taxon>
        <taxon>Duganella</taxon>
    </lineage>
</organism>
<evidence type="ECO:0000256" key="1">
    <source>
        <dbReference type="SAM" id="SignalP"/>
    </source>
</evidence>
<reference evidence="3 4" key="1">
    <citation type="submission" date="2023-11" db="EMBL/GenBank/DDBJ databases">
        <title>MicrobeMod: A computational toolkit for identifying prokaryotic methylation and restriction-modification with nanopore sequencing.</title>
        <authorList>
            <person name="Crits-Christoph A."/>
            <person name="Kang S.C."/>
            <person name="Lee H."/>
            <person name="Ostrov N."/>
        </authorList>
    </citation>
    <scope>NUCLEOTIDE SEQUENCE [LARGE SCALE GENOMIC DNA]</scope>
    <source>
        <strain evidence="3 4">ATCC 25935</strain>
    </source>
</reference>
<proteinExistence type="predicted"/>
<feature type="domain" description="Calcium/calmodulin-dependent protein kinase II association-domain" evidence="2">
    <location>
        <begin position="37"/>
        <end position="159"/>
    </location>
</feature>
<dbReference type="EMBL" id="CP140152">
    <property type="protein sequence ID" value="WQH06664.1"/>
    <property type="molecule type" value="Genomic_DNA"/>
</dbReference>
<feature type="signal peptide" evidence="1">
    <location>
        <begin position="1"/>
        <end position="19"/>
    </location>
</feature>
<gene>
    <name evidence="3" type="ORF">SR858_10175</name>
</gene>
<dbReference type="GeneID" id="43162530"/>
<dbReference type="RefSeq" id="WP_019920669.1">
    <property type="nucleotide sequence ID" value="NZ_CP140152.1"/>
</dbReference>
<dbReference type="PIRSF" id="PIRSF028470">
    <property type="entry name" value="UCP028470"/>
    <property type="match status" value="1"/>
</dbReference>
<dbReference type="InterPro" id="IPR016887">
    <property type="entry name" value="UCP028470_steroid_isom-rel"/>
</dbReference>
<dbReference type="InterPro" id="IPR013543">
    <property type="entry name" value="Ca/CaM-dep_prot_kinase-assoc"/>
</dbReference>
<name>A0ABZ0Y4Y7_9BURK</name>
<sequence>MKKVLIALALAASTTFAVADIAPKFYAGVVTAPVNAQEAEIAALFDKWNATLATGNPAKVASLYASDAVLEPTVSNEVRTTPAAIEDYFVKFLKMKPVGTINMRQIRMLGNDSALDTGVYTFRVTVDGKPRDVQARYTYVYKKVGGEWKILNHHSSAMPEVIAAK</sequence>
<protein>
    <submittedName>
        <fullName evidence="3">SgcJ/EcaC family oxidoreductase</fullName>
    </submittedName>
</protein>
<evidence type="ECO:0000313" key="3">
    <source>
        <dbReference type="EMBL" id="WQH06664.1"/>
    </source>
</evidence>
<evidence type="ECO:0000259" key="2">
    <source>
        <dbReference type="Pfam" id="PF08332"/>
    </source>
</evidence>
<dbReference type="SUPFAM" id="SSF54427">
    <property type="entry name" value="NTF2-like"/>
    <property type="match status" value="1"/>
</dbReference>
<accession>A0ABZ0Y4Y7</accession>